<gene>
    <name evidence="2" type="ORF">M427DRAFT_439181</name>
</gene>
<dbReference type="InterPro" id="IPR001810">
    <property type="entry name" value="F-box_dom"/>
</dbReference>
<dbReference type="OrthoDB" id="2183640at2759"/>
<evidence type="ECO:0000259" key="1">
    <source>
        <dbReference type="PROSITE" id="PS50181"/>
    </source>
</evidence>
<dbReference type="PROSITE" id="PS50181">
    <property type="entry name" value="FBOX"/>
    <property type="match status" value="1"/>
</dbReference>
<protein>
    <recommendedName>
        <fullName evidence="1">F-box domain-containing protein</fullName>
    </recommendedName>
</protein>
<organism evidence="2 3">
    <name type="scientific">Gonapodya prolifera (strain JEL478)</name>
    <name type="common">Monoblepharis prolifera</name>
    <dbReference type="NCBI Taxonomy" id="1344416"/>
    <lineage>
        <taxon>Eukaryota</taxon>
        <taxon>Fungi</taxon>
        <taxon>Fungi incertae sedis</taxon>
        <taxon>Chytridiomycota</taxon>
        <taxon>Chytridiomycota incertae sedis</taxon>
        <taxon>Monoblepharidomycetes</taxon>
        <taxon>Monoblepharidales</taxon>
        <taxon>Gonapodyaceae</taxon>
        <taxon>Gonapodya</taxon>
    </lineage>
</organism>
<reference evidence="2 3" key="1">
    <citation type="journal article" date="2015" name="Genome Biol. Evol.">
        <title>Phylogenomic analyses indicate that early fungi evolved digesting cell walls of algal ancestors of land plants.</title>
        <authorList>
            <person name="Chang Y."/>
            <person name="Wang S."/>
            <person name="Sekimoto S."/>
            <person name="Aerts A.L."/>
            <person name="Choi C."/>
            <person name="Clum A."/>
            <person name="LaButti K.M."/>
            <person name="Lindquist E.A."/>
            <person name="Yee Ngan C."/>
            <person name="Ohm R.A."/>
            <person name="Salamov A.A."/>
            <person name="Grigoriev I.V."/>
            <person name="Spatafora J.W."/>
            <person name="Berbee M.L."/>
        </authorList>
    </citation>
    <scope>NUCLEOTIDE SEQUENCE [LARGE SCALE GENOMIC DNA]</scope>
    <source>
        <strain evidence="2 3">JEL478</strain>
    </source>
</reference>
<sequence>MDSLPLEVLRRILLFLPPRVFYGRIPLVSRVFRENAWNALPGCPQGDIAIALGLELRDVASSGVSINDIEFSNEFNVVNHDGQQIWSAFAGLMTINIGEVHTETSLEQLANIGQQTIVRHLRGLGIPEQRMLFVFKKVLLDTFGDMSLHATNAFTSFLRIRAIPTVQIGDGSTLRFTEDHVVSSVTTLVVDFMGTDVVATFAKLLTAFPCARTFGGEGVILDAESAASLPTRVPRSRMLLVTTLIATLQIADHSLMSDSWYTSISKVTPQDRNALLVHSPQIFSNLTELGTLFIWQGLGVWEDALPSGEDCSPLPNLRTLHIYVQGVDLVAAAPNERTKFYNASTFVFILAPCLQKMTIGLGQRYPLLAGGVGGGQTSVVEDLDTVTLNFMEALFSAAVQASTLQTQDCLLEGRVRTRCRFCISFDFQSPYGLSLRNVLHSSDEDHRTLARRILDLGTVFGVEAF</sequence>
<feature type="domain" description="F-box" evidence="1">
    <location>
        <begin position="1"/>
        <end position="34"/>
    </location>
</feature>
<dbReference type="Proteomes" id="UP000070544">
    <property type="component" value="Unassembled WGS sequence"/>
</dbReference>
<proteinExistence type="predicted"/>
<name>A0A139A3S5_GONPJ</name>
<evidence type="ECO:0000313" key="3">
    <source>
        <dbReference type="Proteomes" id="UP000070544"/>
    </source>
</evidence>
<keyword evidence="3" id="KW-1185">Reference proteome</keyword>
<accession>A0A139A3S5</accession>
<evidence type="ECO:0000313" key="2">
    <source>
        <dbReference type="EMBL" id="KXS11364.1"/>
    </source>
</evidence>
<dbReference type="EMBL" id="KQ965803">
    <property type="protein sequence ID" value="KXS11364.1"/>
    <property type="molecule type" value="Genomic_DNA"/>
</dbReference>
<dbReference type="AlphaFoldDB" id="A0A139A3S5"/>